<accession>A0ABP8A0K5</accession>
<comment type="caution">
    <text evidence="2">The sequence shown here is derived from an EMBL/GenBank/DDBJ whole genome shotgun (WGS) entry which is preliminary data.</text>
</comment>
<proteinExistence type="predicted"/>
<feature type="compositionally biased region" description="Acidic residues" evidence="1">
    <location>
        <begin position="54"/>
        <end position="63"/>
    </location>
</feature>
<evidence type="ECO:0000313" key="3">
    <source>
        <dbReference type="Proteomes" id="UP001501079"/>
    </source>
</evidence>
<organism evidence="2 3">
    <name type="scientific">Gryllotalpicola koreensis</name>
    <dbReference type="NCBI Taxonomy" id="993086"/>
    <lineage>
        <taxon>Bacteria</taxon>
        <taxon>Bacillati</taxon>
        <taxon>Actinomycetota</taxon>
        <taxon>Actinomycetes</taxon>
        <taxon>Micrococcales</taxon>
        <taxon>Microbacteriaceae</taxon>
        <taxon>Gryllotalpicola</taxon>
    </lineage>
</organism>
<gene>
    <name evidence="2" type="ORF">GCM10022287_18960</name>
</gene>
<protein>
    <submittedName>
        <fullName evidence="2">Uncharacterized protein</fullName>
    </submittedName>
</protein>
<keyword evidence="3" id="KW-1185">Reference proteome</keyword>
<sequence>MSESDETQPDDMPDTDQLQKPSTEKDPGEEPKDAHVEPDEVDHEAVGIGVIDTPDSEGDSPGE</sequence>
<feature type="compositionally biased region" description="Basic and acidic residues" evidence="1">
    <location>
        <begin position="22"/>
        <end position="38"/>
    </location>
</feature>
<feature type="compositionally biased region" description="Acidic residues" evidence="1">
    <location>
        <begin position="1"/>
        <end position="14"/>
    </location>
</feature>
<dbReference type="Proteomes" id="UP001501079">
    <property type="component" value="Unassembled WGS sequence"/>
</dbReference>
<evidence type="ECO:0000313" key="2">
    <source>
        <dbReference type="EMBL" id="GAA4174690.1"/>
    </source>
</evidence>
<evidence type="ECO:0000256" key="1">
    <source>
        <dbReference type="SAM" id="MobiDB-lite"/>
    </source>
</evidence>
<dbReference type="EMBL" id="BAABBW010000003">
    <property type="protein sequence ID" value="GAA4174690.1"/>
    <property type="molecule type" value="Genomic_DNA"/>
</dbReference>
<reference evidence="3" key="1">
    <citation type="journal article" date="2019" name="Int. J. Syst. Evol. Microbiol.">
        <title>The Global Catalogue of Microorganisms (GCM) 10K type strain sequencing project: providing services to taxonomists for standard genome sequencing and annotation.</title>
        <authorList>
            <consortium name="The Broad Institute Genomics Platform"/>
            <consortium name="The Broad Institute Genome Sequencing Center for Infectious Disease"/>
            <person name="Wu L."/>
            <person name="Ma J."/>
        </authorList>
    </citation>
    <scope>NUCLEOTIDE SEQUENCE [LARGE SCALE GENOMIC DNA]</scope>
    <source>
        <strain evidence="3">JCM 17591</strain>
    </source>
</reference>
<dbReference type="RefSeq" id="WP_344753735.1">
    <property type="nucleotide sequence ID" value="NZ_BAABBW010000003.1"/>
</dbReference>
<name>A0ABP8A0K5_9MICO</name>
<feature type="region of interest" description="Disordered" evidence="1">
    <location>
        <begin position="1"/>
        <end position="63"/>
    </location>
</feature>